<dbReference type="Proteomes" id="UP000054560">
    <property type="component" value="Unassembled WGS sequence"/>
</dbReference>
<protein>
    <submittedName>
        <fullName evidence="1">Uncharacterized protein</fullName>
    </submittedName>
</protein>
<gene>
    <name evidence="1" type="ORF">SARC_16028</name>
</gene>
<dbReference type="RefSeq" id="XP_014145334.1">
    <property type="nucleotide sequence ID" value="XM_014289859.1"/>
</dbReference>
<reference evidence="1 2" key="1">
    <citation type="submission" date="2011-02" db="EMBL/GenBank/DDBJ databases">
        <title>The Genome Sequence of Sphaeroforma arctica JP610.</title>
        <authorList>
            <consortium name="The Broad Institute Genome Sequencing Platform"/>
            <person name="Russ C."/>
            <person name="Cuomo C."/>
            <person name="Young S.K."/>
            <person name="Zeng Q."/>
            <person name="Gargeya S."/>
            <person name="Alvarado L."/>
            <person name="Berlin A."/>
            <person name="Chapman S.B."/>
            <person name="Chen Z."/>
            <person name="Freedman E."/>
            <person name="Gellesch M."/>
            <person name="Goldberg J."/>
            <person name="Griggs A."/>
            <person name="Gujja S."/>
            <person name="Heilman E."/>
            <person name="Heiman D."/>
            <person name="Howarth C."/>
            <person name="Mehta T."/>
            <person name="Neiman D."/>
            <person name="Pearson M."/>
            <person name="Roberts A."/>
            <person name="Saif S."/>
            <person name="Shea T."/>
            <person name="Shenoy N."/>
            <person name="Sisk P."/>
            <person name="Stolte C."/>
            <person name="Sykes S."/>
            <person name="White J."/>
            <person name="Yandava C."/>
            <person name="Burger G."/>
            <person name="Gray M.W."/>
            <person name="Holland P.W.H."/>
            <person name="King N."/>
            <person name="Lang F.B.F."/>
            <person name="Roger A.J."/>
            <person name="Ruiz-Trillo I."/>
            <person name="Haas B."/>
            <person name="Nusbaum C."/>
            <person name="Birren B."/>
        </authorList>
    </citation>
    <scope>NUCLEOTIDE SEQUENCE [LARGE SCALE GENOMIC DNA]</scope>
    <source>
        <strain evidence="1 2">JP610</strain>
    </source>
</reference>
<dbReference type="AlphaFoldDB" id="A0A0L0F418"/>
<evidence type="ECO:0000313" key="2">
    <source>
        <dbReference type="Proteomes" id="UP000054560"/>
    </source>
</evidence>
<feature type="non-terminal residue" evidence="1">
    <location>
        <position position="56"/>
    </location>
</feature>
<accession>A0A0L0F418</accession>
<evidence type="ECO:0000313" key="1">
    <source>
        <dbReference type="EMBL" id="KNC71432.1"/>
    </source>
</evidence>
<dbReference type="EMBL" id="KQ248821">
    <property type="protein sequence ID" value="KNC71432.1"/>
    <property type="molecule type" value="Genomic_DNA"/>
</dbReference>
<name>A0A0L0F418_9EUKA</name>
<keyword evidence="2" id="KW-1185">Reference proteome</keyword>
<organism evidence="1 2">
    <name type="scientific">Sphaeroforma arctica JP610</name>
    <dbReference type="NCBI Taxonomy" id="667725"/>
    <lineage>
        <taxon>Eukaryota</taxon>
        <taxon>Ichthyosporea</taxon>
        <taxon>Ichthyophonida</taxon>
        <taxon>Sphaeroforma</taxon>
    </lineage>
</organism>
<sequence>MTSNFKDSAQVIYAHLQKKYRSIIQDMKQQLLMKDDIIYDKDNLISRLRDTIAMLR</sequence>
<dbReference type="GeneID" id="25916532"/>
<proteinExistence type="predicted"/>